<accession>A0A0R1DS83</accession>
<name>A0A0R1DS83_DROYA</name>
<dbReference type="KEGG" id="dya:Dyak_GE28134"/>
<reference evidence="1 2" key="2">
    <citation type="journal article" date="2007" name="PLoS Biol.">
        <title>Principles of genome evolution in the Drosophila melanogaster species group.</title>
        <authorList>
            <person name="Ranz J.M."/>
            <person name="Maurin D."/>
            <person name="Chan Y.S."/>
            <person name="von Grotthuss M."/>
            <person name="Hillier L.W."/>
            <person name="Roote J."/>
            <person name="Ashburner M."/>
            <person name="Bergman C.M."/>
        </authorList>
    </citation>
    <scope>NUCLEOTIDE SEQUENCE [LARGE SCALE GENOMIC DNA]</scope>
    <source>
        <strain evidence="2">Tai18E2 / Tucson 14021-0261.01</strain>
    </source>
</reference>
<dbReference type="Proteomes" id="UP000002282">
    <property type="component" value="Chromosome 2L"/>
</dbReference>
<reference evidence="1 2" key="1">
    <citation type="journal article" date="2007" name="Nature">
        <title>Evolution of genes and genomes on the Drosophila phylogeny.</title>
        <authorList>
            <consortium name="Drosophila 12 Genomes Consortium"/>
            <person name="Clark A.G."/>
            <person name="Eisen M.B."/>
            <person name="Smith D.R."/>
            <person name="Bergman C.M."/>
            <person name="Oliver B."/>
            <person name="Markow T.A."/>
            <person name="Kaufman T.C."/>
            <person name="Kellis M."/>
            <person name="Gelbart W."/>
            <person name="Iyer V.N."/>
            <person name="Pollard D.A."/>
            <person name="Sackton T.B."/>
            <person name="Larracuente A.M."/>
            <person name="Singh N.D."/>
            <person name="Abad J.P."/>
            <person name="Abt D.N."/>
            <person name="Adryan B."/>
            <person name="Aguade M."/>
            <person name="Akashi H."/>
            <person name="Anderson W.W."/>
            <person name="Aquadro C.F."/>
            <person name="Ardell D.H."/>
            <person name="Arguello R."/>
            <person name="Artieri C.G."/>
            <person name="Barbash D.A."/>
            <person name="Barker D."/>
            <person name="Barsanti P."/>
            <person name="Batterham P."/>
            <person name="Batzoglou S."/>
            <person name="Begun D."/>
            <person name="Bhutkar A."/>
            <person name="Blanco E."/>
            <person name="Bosak S.A."/>
            <person name="Bradley R.K."/>
            <person name="Brand A.D."/>
            <person name="Brent M.R."/>
            <person name="Brooks A.N."/>
            <person name="Brown R.H."/>
            <person name="Butlin R.K."/>
            <person name="Caggese C."/>
            <person name="Calvi B.R."/>
            <person name="Bernardo de Carvalho A."/>
            <person name="Caspi A."/>
            <person name="Castrezana S."/>
            <person name="Celniker S.E."/>
            <person name="Chang J.L."/>
            <person name="Chapple C."/>
            <person name="Chatterji S."/>
            <person name="Chinwalla A."/>
            <person name="Civetta A."/>
            <person name="Clifton S.W."/>
            <person name="Comeron J.M."/>
            <person name="Costello J.C."/>
            <person name="Coyne J.A."/>
            <person name="Daub J."/>
            <person name="David R.G."/>
            <person name="Delcher A.L."/>
            <person name="Delehaunty K."/>
            <person name="Do C.B."/>
            <person name="Ebling H."/>
            <person name="Edwards K."/>
            <person name="Eickbush T."/>
            <person name="Evans J.D."/>
            <person name="Filipski A."/>
            <person name="Findeiss S."/>
            <person name="Freyhult E."/>
            <person name="Fulton L."/>
            <person name="Fulton R."/>
            <person name="Garcia A.C."/>
            <person name="Gardiner A."/>
            <person name="Garfield D.A."/>
            <person name="Garvin B.E."/>
            <person name="Gibson G."/>
            <person name="Gilbert D."/>
            <person name="Gnerre S."/>
            <person name="Godfrey J."/>
            <person name="Good R."/>
            <person name="Gotea V."/>
            <person name="Gravely B."/>
            <person name="Greenberg A.J."/>
            <person name="Griffiths-Jones S."/>
            <person name="Gross S."/>
            <person name="Guigo R."/>
            <person name="Gustafson E.A."/>
            <person name="Haerty W."/>
            <person name="Hahn M.W."/>
            <person name="Halligan D.L."/>
            <person name="Halpern A.L."/>
            <person name="Halter G.M."/>
            <person name="Han M.V."/>
            <person name="Heger A."/>
            <person name="Hillier L."/>
            <person name="Hinrichs A.S."/>
            <person name="Holmes I."/>
            <person name="Hoskins R.A."/>
            <person name="Hubisz M.J."/>
            <person name="Hultmark D."/>
            <person name="Huntley M.A."/>
            <person name="Jaffe D.B."/>
            <person name="Jagadeeshan S."/>
            <person name="Jeck W.R."/>
            <person name="Johnson J."/>
            <person name="Jones C.D."/>
            <person name="Jordan W.C."/>
            <person name="Karpen G.H."/>
            <person name="Kataoka E."/>
            <person name="Keightley P.D."/>
            <person name="Kheradpour P."/>
            <person name="Kirkness E.F."/>
            <person name="Koerich L.B."/>
            <person name="Kristiansen K."/>
            <person name="Kudrna D."/>
            <person name="Kulathinal R.J."/>
            <person name="Kumar S."/>
            <person name="Kwok R."/>
            <person name="Lander E."/>
            <person name="Langley C.H."/>
            <person name="Lapoint R."/>
            <person name="Lazzaro B.P."/>
            <person name="Lee S.J."/>
            <person name="Levesque L."/>
            <person name="Li R."/>
            <person name="Lin C.F."/>
            <person name="Lin M.F."/>
            <person name="Lindblad-Toh K."/>
            <person name="Llopart A."/>
            <person name="Long M."/>
            <person name="Low L."/>
            <person name="Lozovsky E."/>
            <person name="Lu J."/>
            <person name="Luo M."/>
            <person name="Machado C.A."/>
            <person name="Makalowski W."/>
            <person name="Marzo M."/>
            <person name="Matsuda M."/>
            <person name="Matzkin L."/>
            <person name="McAllister B."/>
            <person name="McBride C.S."/>
            <person name="McKernan B."/>
            <person name="McKernan K."/>
            <person name="Mendez-Lago M."/>
            <person name="Minx P."/>
            <person name="Mollenhauer M.U."/>
            <person name="Montooth K."/>
            <person name="Mount S.M."/>
            <person name="Mu X."/>
            <person name="Myers E."/>
            <person name="Negre B."/>
            <person name="Newfeld S."/>
            <person name="Nielsen R."/>
            <person name="Noor M.A."/>
            <person name="O'Grady P."/>
            <person name="Pachter L."/>
            <person name="Papaceit M."/>
            <person name="Parisi M.J."/>
            <person name="Parisi M."/>
            <person name="Parts L."/>
            <person name="Pedersen J.S."/>
            <person name="Pesole G."/>
            <person name="Phillippy A.M."/>
            <person name="Ponting C.P."/>
            <person name="Pop M."/>
            <person name="Porcelli D."/>
            <person name="Powell J.R."/>
            <person name="Prohaska S."/>
            <person name="Pruitt K."/>
            <person name="Puig M."/>
            <person name="Quesneville H."/>
            <person name="Ram K.R."/>
            <person name="Rand D."/>
            <person name="Rasmussen M.D."/>
            <person name="Reed L.K."/>
            <person name="Reenan R."/>
            <person name="Reily A."/>
            <person name="Remington K.A."/>
            <person name="Rieger T.T."/>
            <person name="Ritchie M.G."/>
            <person name="Robin C."/>
            <person name="Rogers Y.H."/>
            <person name="Rohde C."/>
            <person name="Rozas J."/>
            <person name="Rubenfield M.J."/>
            <person name="Ruiz A."/>
            <person name="Russo S."/>
            <person name="Salzberg S.L."/>
            <person name="Sanchez-Gracia A."/>
            <person name="Saranga D.J."/>
            <person name="Sato H."/>
            <person name="Schaeffer S.W."/>
            <person name="Schatz M.C."/>
            <person name="Schlenke T."/>
            <person name="Schwartz R."/>
            <person name="Segarra C."/>
            <person name="Singh R.S."/>
            <person name="Sirot L."/>
            <person name="Sirota M."/>
            <person name="Sisneros N.B."/>
            <person name="Smith C.D."/>
            <person name="Smith T.F."/>
            <person name="Spieth J."/>
            <person name="Stage D.E."/>
            <person name="Stark A."/>
            <person name="Stephan W."/>
            <person name="Strausberg R.L."/>
            <person name="Strempel S."/>
            <person name="Sturgill D."/>
            <person name="Sutton G."/>
            <person name="Sutton G.G."/>
            <person name="Tao W."/>
            <person name="Teichmann S."/>
            <person name="Tobari Y.N."/>
            <person name="Tomimura Y."/>
            <person name="Tsolas J.M."/>
            <person name="Valente V.L."/>
            <person name="Venter E."/>
            <person name="Venter J.C."/>
            <person name="Vicario S."/>
            <person name="Vieira F.G."/>
            <person name="Vilella A.J."/>
            <person name="Villasante A."/>
            <person name="Walenz B."/>
            <person name="Wang J."/>
            <person name="Wasserman M."/>
            <person name="Watts T."/>
            <person name="Wilson D."/>
            <person name="Wilson R.K."/>
            <person name="Wing R.A."/>
            <person name="Wolfner M.F."/>
            <person name="Wong A."/>
            <person name="Wong G.K."/>
            <person name="Wu C.I."/>
            <person name="Wu G."/>
            <person name="Yamamoto D."/>
            <person name="Yang H.P."/>
            <person name="Yang S.P."/>
            <person name="Yorke J.A."/>
            <person name="Yoshida K."/>
            <person name="Zdobnov E."/>
            <person name="Zhang P."/>
            <person name="Zhang Y."/>
            <person name="Zimin A.V."/>
            <person name="Baldwin J."/>
            <person name="Abdouelleil A."/>
            <person name="Abdulkadir J."/>
            <person name="Abebe A."/>
            <person name="Abera B."/>
            <person name="Abreu J."/>
            <person name="Acer S.C."/>
            <person name="Aftuck L."/>
            <person name="Alexander A."/>
            <person name="An P."/>
            <person name="Anderson E."/>
            <person name="Anderson S."/>
            <person name="Arachi H."/>
            <person name="Azer M."/>
            <person name="Bachantsang P."/>
            <person name="Barry A."/>
            <person name="Bayul T."/>
            <person name="Berlin A."/>
            <person name="Bessette D."/>
            <person name="Bloom T."/>
            <person name="Blye J."/>
            <person name="Boguslavskiy L."/>
            <person name="Bonnet C."/>
            <person name="Boukhgalter B."/>
            <person name="Bourzgui I."/>
            <person name="Brown A."/>
            <person name="Cahill P."/>
            <person name="Channer S."/>
            <person name="Cheshatsang Y."/>
            <person name="Chuda L."/>
            <person name="Citroen M."/>
            <person name="Collymore A."/>
            <person name="Cooke P."/>
            <person name="Costello M."/>
            <person name="D'Aco K."/>
            <person name="Daza R."/>
            <person name="De Haan G."/>
            <person name="DeGray S."/>
            <person name="DeMaso C."/>
            <person name="Dhargay N."/>
            <person name="Dooley K."/>
            <person name="Dooley E."/>
            <person name="Doricent M."/>
            <person name="Dorje P."/>
            <person name="Dorjee K."/>
            <person name="Dupes A."/>
            <person name="Elong R."/>
            <person name="Falk J."/>
            <person name="Farina A."/>
            <person name="Faro S."/>
            <person name="Ferguson D."/>
            <person name="Fisher S."/>
            <person name="Foley C.D."/>
            <person name="Franke A."/>
            <person name="Friedrich D."/>
            <person name="Gadbois L."/>
            <person name="Gearin G."/>
            <person name="Gearin C.R."/>
            <person name="Giannoukos G."/>
            <person name="Goode T."/>
            <person name="Graham J."/>
            <person name="Grandbois E."/>
            <person name="Grewal S."/>
            <person name="Gyaltsen K."/>
            <person name="Hafez N."/>
            <person name="Hagos B."/>
            <person name="Hall J."/>
            <person name="Henson C."/>
            <person name="Hollinger A."/>
            <person name="Honan T."/>
            <person name="Huard M.D."/>
            <person name="Hughes L."/>
            <person name="Hurhula B."/>
            <person name="Husby M.E."/>
            <person name="Kamat A."/>
            <person name="Kanga B."/>
            <person name="Kashin S."/>
            <person name="Khazanovich D."/>
            <person name="Kisner P."/>
            <person name="Lance K."/>
            <person name="Lara M."/>
            <person name="Lee W."/>
            <person name="Lennon N."/>
            <person name="Letendre F."/>
            <person name="LeVine R."/>
            <person name="Lipovsky A."/>
            <person name="Liu X."/>
            <person name="Liu J."/>
            <person name="Liu S."/>
            <person name="Lokyitsang T."/>
            <person name="Lokyitsang Y."/>
            <person name="Lubonja R."/>
            <person name="Lui A."/>
            <person name="MacDonald P."/>
            <person name="Magnisalis V."/>
            <person name="Maru K."/>
            <person name="Matthews C."/>
            <person name="McCusker W."/>
            <person name="McDonough S."/>
            <person name="Mehta T."/>
            <person name="Meldrim J."/>
            <person name="Meneus L."/>
            <person name="Mihai O."/>
            <person name="Mihalev A."/>
            <person name="Mihova T."/>
            <person name="Mittelman R."/>
            <person name="Mlenga V."/>
            <person name="Montmayeur A."/>
            <person name="Mulrain L."/>
            <person name="Navidi A."/>
            <person name="Naylor J."/>
            <person name="Negash T."/>
            <person name="Nguyen T."/>
            <person name="Nguyen N."/>
            <person name="Nicol R."/>
            <person name="Norbu C."/>
            <person name="Norbu N."/>
            <person name="Novod N."/>
            <person name="O'Neill B."/>
            <person name="Osman S."/>
            <person name="Markiewicz E."/>
            <person name="Oyono O.L."/>
            <person name="Patti C."/>
            <person name="Phunkhang P."/>
            <person name="Pierre F."/>
            <person name="Priest M."/>
            <person name="Raghuraman S."/>
            <person name="Rege F."/>
            <person name="Reyes R."/>
            <person name="Rise C."/>
            <person name="Rogov P."/>
            <person name="Ross K."/>
            <person name="Ryan E."/>
            <person name="Settipalli S."/>
            <person name="Shea T."/>
            <person name="Sherpa N."/>
            <person name="Shi L."/>
            <person name="Shih D."/>
            <person name="Sparrow T."/>
            <person name="Spaulding J."/>
            <person name="Stalker J."/>
            <person name="Stange-Thomann N."/>
            <person name="Stavropoulos S."/>
            <person name="Stone C."/>
            <person name="Strader C."/>
            <person name="Tesfaye S."/>
            <person name="Thomson T."/>
            <person name="Thoulutsang Y."/>
            <person name="Thoulutsang D."/>
            <person name="Topham K."/>
            <person name="Topping I."/>
            <person name="Tsamla T."/>
            <person name="Vassiliev H."/>
            <person name="Vo A."/>
            <person name="Wangchuk T."/>
            <person name="Wangdi T."/>
            <person name="Weiand M."/>
            <person name="Wilkinson J."/>
            <person name="Wilson A."/>
            <person name="Yadav S."/>
            <person name="Young G."/>
            <person name="Yu Q."/>
            <person name="Zembek L."/>
            <person name="Zhong D."/>
            <person name="Zimmer A."/>
            <person name="Zwirko Z."/>
            <person name="Jaffe D.B."/>
            <person name="Alvarez P."/>
            <person name="Brockman W."/>
            <person name="Butler J."/>
            <person name="Chin C."/>
            <person name="Gnerre S."/>
            <person name="Grabherr M."/>
            <person name="Kleber M."/>
            <person name="Mauceli E."/>
            <person name="MacCallum I."/>
        </authorList>
    </citation>
    <scope>NUCLEOTIDE SEQUENCE [LARGE SCALE GENOMIC DNA]</scope>
    <source>
        <strain evidence="2">Tai18E2 / Tucson 14021-0261.01</strain>
    </source>
</reference>
<gene>
    <name evidence="1" type="primary">Dyak\GE28134</name>
    <name evidence="1" type="synonym">GE28134</name>
    <name evidence="1" type="ORF">Dyak_GE28134</name>
</gene>
<keyword evidence="2" id="KW-1185">Reference proteome</keyword>
<protein>
    <submittedName>
        <fullName evidence="1">Uncharacterized protein</fullName>
    </submittedName>
</protein>
<evidence type="ECO:0000313" key="1">
    <source>
        <dbReference type="EMBL" id="KRJ97811.1"/>
    </source>
</evidence>
<organism evidence="1 2">
    <name type="scientific">Drosophila yakuba</name>
    <name type="common">Fruit fly</name>
    <dbReference type="NCBI Taxonomy" id="7245"/>
    <lineage>
        <taxon>Eukaryota</taxon>
        <taxon>Metazoa</taxon>
        <taxon>Ecdysozoa</taxon>
        <taxon>Arthropoda</taxon>
        <taxon>Hexapoda</taxon>
        <taxon>Insecta</taxon>
        <taxon>Pterygota</taxon>
        <taxon>Neoptera</taxon>
        <taxon>Endopterygota</taxon>
        <taxon>Diptera</taxon>
        <taxon>Brachycera</taxon>
        <taxon>Muscomorpha</taxon>
        <taxon>Ephydroidea</taxon>
        <taxon>Drosophilidae</taxon>
        <taxon>Drosophila</taxon>
        <taxon>Sophophora</taxon>
    </lineage>
</organism>
<dbReference type="AlphaFoldDB" id="A0A0R1DS83"/>
<dbReference type="EMBL" id="CM000157">
    <property type="protein sequence ID" value="KRJ97811.1"/>
    <property type="molecule type" value="Genomic_DNA"/>
</dbReference>
<sequence length="25" mass="3020">MLFPRIIFFLPFLVSYTKSKPTFII</sequence>
<evidence type="ECO:0000313" key="2">
    <source>
        <dbReference type="Proteomes" id="UP000002282"/>
    </source>
</evidence>
<proteinExistence type="predicted"/>